<dbReference type="AlphaFoldDB" id="A0A9W6THV0"/>
<organism evidence="1 2">
    <name type="scientific">Phytophthora lilii</name>
    <dbReference type="NCBI Taxonomy" id="2077276"/>
    <lineage>
        <taxon>Eukaryota</taxon>
        <taxon>Sar</taxon>
        <taxon>Stramenopiles</taxon>
        <taxon>Oomycota</taxon>
        <taxon>Peronosporomycetes</taxon>
        <taxon>Peronosporales</taxon>
        <taxon>Peronosporaceae</taxon>
        <taxon>Phytophthora</taxon>
    </lineage>
</organism>
<dbReference type="EMBL" id="BSXW01000162">
    <property type="protein sequence ID" value="GMF13596.1"/>
    <property type="molecule type" value="Genomic_DNA"/>
</dbReference>
<accession>A0A9W6THV0</accession>
<dbReference type="Proteomes" id="UP001165083">
    <property type="component" value="Unassembled WGS sequence"/>
</dbReference>
<comment type="caution">
    <text evidence="1">The sequence shown here is derived from an EMBL/GenBank/DDBJ whole genome shotgun (WGS) entry which is preliminary data.</text>
</comment>
<reference evidence="1" key="1">
    <citation type="submission" date="2023-04" db="EMBL/GenBank/DDBJ databases">
        <title>Phytophthora lilii NBRC 32176.</title>
        <authorList>
            <person name="Ichikawa N."/>
            <person name="Sato H."/>
            <person name="Tonouchi N."/>
        </authorList>
    </citation>
    <scope>NUCLEOTIDE SEQUENCE</scope>
    <source>
        <strain evidence="1">NBRC 32176</strain>
    </source>
</reference>
<name>A0A9W6THV0_9STRA</name>
<evidence type="ECO:0000313" key="2">
    <source>
        <dbReference type="Proteomes" id="UP001165083"/>
    </source>
</evidence>
<evidence type="ECO:0000313" key="1">
    <source>
        <dbReference type="EMBL" id="GMF13596.1"/>
    </source>
</evidence>
<gene>
    <name evidence="1" type="ORF">Plil01_000405600</name>
</gene>
<keyword evidence="2" id="KW-1185">Reference proteome</keyword>
<sequence length="139" mass="15480">MFRTCIKAKNKDDESPIISTRLNNALNAARQRKKATVTSIPMGEVNSIGASARAFDTIRKTTQASGNDMRPKRLDTWCVWSKMVSSLFQPVKSRQRIVINLEYIVGGSWLNFVMKACLSQSISISATQTIACTTKHIAR</sequence>
<protein>
    <submittedName>
        <fullName evidence="1">Unnamed protein product</fullName>
    </submittedName>
</protein>
<proteinExistence type="predicted"/>